<name>A0A9P1H301_9PEZI</name>
<evidence type="ECO:0000256" key="1">
    <source>
        <dbReference type="SAM" id="MobiDB-lite"/>
    </source>
</evidence>
<proteinExistence type="predicted"/>
<dbReference type="Proteomes" id="UP000838763">
    <property type="component" value="Unassembled WGS sequence"/>
</dbReference>
<evidence type="ECO:0000313" key="3">
    <source>
        <dbReference type="Proteomes" id="UP000838763"/>
    </source>
</evidence>
<dbReference type="AlphaFoldDB" id="A0A9P1H301"/>
<comment type="caution">
    <text evidence="2">The sequence shown here is derived from an EMBL/GenBank/DDBJ whole genome shotgun (WGS) entry which is preliminary data.</text>
</comment>
<organism evidence="2 3">
    <name type="scientific">Parascedosporium putredinis</name>
    <dbReference type="NCBI Taxonomy" id="1442378"/>
    <lineage>
        <taxon>Eukaryota</taxon>
        <taxon>Fungi</taxon>
        <taxon>Dikarya</taxon>
        <taxon>Ascomycota</taxon>
        <taxon>Pezizomycotina</taxon>
        <taxon>Sordariomycetes</taxon>
        <taxon>Hypocreomycetidae</taxon>
        <taxon>Microascales</taxon>
        <taxon>Microascaceae</taxon>
        <taxon>Parascedosporium</taxon>
    </lineage>
</organism>
<protein>
    <submittedName>
        <fullName evidence="2">Uncharacterized protein</fullName>
    </submittedName>
</protein>
<feature type="region of interest" description="Disordered" evidence="1">
    <location>
        <begin position="48"/>
        <end position="85"/>
    </location>
</feature>
<evidence type="ECO:0000313" key="2">
    <source>
        <dbReference type="EMBL" id="CAI4215692.1"/>
    </source>
</evidence>
<sequence length="85" mass="9156">MESLCLLAHGLHVTYSTISRGTVAFSIREHTGPGNCLVKEVPSHMELPKRPGMCSGQTVDQVRVKGKSKHDLSVRPAVDSSAVKT</sequence>
<reference evidence="2" key="1">
    <citation type="submission" date="2022-11" db="EMBL/GenBank/DDBJ databases">
        <authorList>
            <person name="Scott C."/>
            <person name="Bruce N."/>
        </authorList>
    </citation>
    <scope>NUCLEOTIDE SEQUENCE</scope>
</reference>
<keyword evidence="3" id="KW-1185">Reference proteome</keyword>
<accession>A0A9P1H301</accession>
<gene>
    <name evidence="2" type="ORF">PPNO1_LOCUS5399</name>
</gene>
<dbReference type="EMBL" id="CALLCH030000012">
    <property type="protein sequence ID" value="CAI4215692.1"/>
    <property type="molecule type" value="Genomic_DNA"/>
</dbReference>